<organism evidence="1 2">
    <name type="scientific">Sediminitomix flava</name>
    <dbReference type="NCBI Taxonomy" id="379075"/>
    <lineage>
        <taxon>Bacteria</taxon>
        <taxon>Pseudomonadati</taxon>
        <taxon>Bacteroidota</taxon>
        <taxon>Cytophagia</taxon>
        <taxon>Cytophagales</taxon>
        <taxon>Flammeovirgaceae</taxon>
        <taxon>Sediminitomix</taxon>
    </lineage>
</organism>
<dbReference type="AlphaFoldDB" id="A0A315YUN9"/>
<dbReference type="EMBL" id="QGDO01000021">
    <property type="protein sequence ID" value="PWJ32682.1"/>
    <property type="molecule type" value="Genomic_DNA"/>
</dbReference>
<reference evidence="1 2" key="1">
    <citation type="submission" date="2018-03" db="EMBL/GenBank/DDBJ databases">
        <title>Genomic Encyclopedia of Archaeal and Bacterial Type Strains, Phase II (KMG-II): from individual species to whole genera.</title>
        <authorList>
            <person name="Goeker M."/>
        </authorList>
    </citation>
    <scope>NUCLEOTIDE SEQUENCE [LARGE SCALE GENOMIC DNA]</scope>
    <source>
        <strain evidence="1 2">DSM 28229</strain>
    </source>
</reference>
<sequence length="176" mass="21273">MNFQEKIADYVLGNRSLTQLPDIALTGIKENLESDSLDILASMNEKDNGFEIKQYFEQMIIELNLHYPTKLDSAKILIRYYLNLMISDTQNVFLYMTEIHNNVYFKFDWSNFVSKSSKRYFGDELDLQSLYTWYRELQDLKDHGRLLYYNDLPREEQKRKFENHLLEEARNWLERN</sequence>
<name>A0A315YUN9_SEDFL</name>
<evidence type="ECO:0000313" key="2">
    <source>
        <dbReference type="Proteomes" id="UP000245535"/>
    </source>
</evidence>
<gene>
    <name evidence="1" type="ORF">BC781_1216</name>
</gene>
<keyword evidence="2" id="KW-1185">Reference proteome</keyword>
<evidence type="ECO:0000313" key="1">
    <source>
        <dbReference type="EMBL" id="PWJ32682.1"/>
    </source>
</evidence>
<dbReference type="RefSeq" id="WP_109623308.1">
    <property type="nucleotide sequence ID" value="NZ_QGDO01000021.1"/>
</dbReference>
<proteinExistence type="predicted"/>
<protein>
    <submittedName>
        <fullName evidence="1">Uncharacterized protein</fullName>
    </submittedName>
</protein>
<dbReference type="Proteomes" id="UP000245535">
    <property type="component" value="Unassembled WGS sequence"/>
</dbReference>
<dbReference type="OrthoDB" id="798305at2"/>
<comment type="caution">
    <text evidence="1">The sequence shown here is derived from an EMBL/GenBank/DDBJ whole genome shotgun (WGS) entry which is preliminary data.</text>
</comment>
<accession>A0A315YUN9</accession>